<feature type="region of interest" description="Disordered" evidence="1">
    <location>
        <begin position="219"/>
        <end position="251"/>
    </location>
</feature>
<keyword evidence="4" id="KW-1185">Reference proteome</keyword>
<organism evidence="3 4">
    <name type="scientific">Macrophomina phaseolina</name>
    <dbReference type="NCBI Taxonomy" id="35725"/>
    <lineage>
        <taxon>Eukaryota</taxon>
        <taxon>Fungi</taxon>
        <taxon>Dikarya</taxon>
        <taxon>Ascomycota</taxon>
        <taxon>Pezizomycotina</taxon>
        <taxon>Dothideomycetes</taxon>
        <taxon>Dothideomycetes incertae sedis</taxon>
        <taxon>Botryosphaeriales</taxon>
        <taxon>Botryosphaeriaceae</taxon>
        <taxon>Macrophomina</taxon>
    </lineage>
</organism>
<comment type="caution">
    <text evidence="3">The sequence shown here is derived from an EMBL/GenBank/DDBJ whole genome shotgun (WGS) entry which is preliminary data.</text>
</comment>
<protein>
    <recommendedName>
        <fullName evidence="2">Azaphilone pigments biosynthesis cluster protein L N-terminal domain-containing protein</fullName>
    </recommendedName>
</protein>
<feature type="region of interest" description="Disordered" evidence="1">
    <location>
        <begin position="422"/>
        <end position="443"/>
    </location>
</feature>
<dbReference type="Pfam" id="PF17111">
    <property type="entry name" value="PigL_N"/>
    <property type="match status" value="1"/>
</dbReference>
<dbReference type="PANTHER" id="PTHR36167">
    <property type="entry name" value="C2H2 FINGER DOMAIN TRANSCRIPTION FACTOR (EUROFUNG)-RELATED"/>
    <property type="match status" value="1"/>
</dbReference>
<gene>
    <name evidence="3" type="ORF">B0J12DRAFT_139359</name>
</gene>
<dbReference type="EMBL" id="JAGTJR010000017">
    <property type="protein sequence ID" value="KAH7046805.1"/>
    <property type="molecule type" value="Genomic_DNA"/>
</dbReference>
<accession>A0ABQ8G797</accession>
<evidence type="ECO:0000313" key="3">
    <source>
        <dbReference type="EMBL" id="KAH7046805.1"/>
    </source>
</evidence>
<feature type="compositionally biased region" description="Pro residues" evidence="1">
    <location>
        <begin position="222"/>
        <end position="236"/>
    </location>
</feature>
<evidence type="ECO:0000256" key="1">
    <source>
        <dbReference type="SAM" id="MobiDB-lite"/>
    </source>
</evidence>
<evidence type="ECO:0000259" key="2">
    <source>
        <dbReference type="Pfam" id="PF17111"/>
    </source>
</evidence>
<evidence type="ECO:0000313" key="4">
    <source>
        <dbReference type="Proteomes" id="UP000774617"/>
    </source>
</evidence>
<feature type="region of interest" description="Disordered" evidence="1">
    <location>
        <begin position="291"/>
        <end position="315"/>
    </location>
</feature>
<dbReference type="Proteomes" id="UP000774617">
    <property type="component" value="Unassembled WGS sequence"/>
</dbReference>
<dbReference type="InterPro" id="IPR031348">
    <property type="entry name" value="PigL_N"/>
</dbReference>
<dbReference type="PANTHER" id="PTHR36167:SF3">
    <property type="entry name" value="C2H2 FINGER DOMAIN TRANSCRIPTION FACTOR (EUROFUNG)-RELATED"/>
    <property type="match status" value="1"/>
</dbReference>
<feature type="domain" description="Azaphilone pigments biosynthesis cluster protein L N-terminal" evidence="2">
    <location>
        <begin position="2"/>
        <end position="147"/>
    </location>
</feature>
<name>A0ABQ8G797_9PEZI</name>
<sequence length="530" mass="58740">MADPLSVAASIAGIVSLGIQVSSGLFQFCQSVRDAPEDLETIHSDLLALCKILEEVQELSKPGKGKLQAGTTAHAVHECARIFNILQAELEKSSKQLKVKQGRAGKFILSKVERVGYFYRKSGLEKLRQDILHAKMTLMLAITVAEAYGRSKSEKGMDAREKFQLYATILSLQEKMKGQEKKYKVHQGGNQPTGDKGLDHTDSDGSAFGQFSSGSFFALTPSIPPVTPPSPTPNVPKPFQDSGKPDEQPTSGQLQAWISKFHVDSSNTALNCVVEPVNLPPDELFSWVKNKHHRDHDDSQRKQQQAPIGEDALQPPPVLDVLAGLGNGPRSMILSHITSFGGSATLLAVQPCSPFSMPTPFGDMELQPFMWVTLGGATAARDDQSKVERARRAEEEAKKKIEHEVARRDKVEREGMMVKTHGEAEEAKRMAEEEEKAEERRKAEEERMEAELRGRLSRFGFQENQVMAMVKPGKAQQSTVSSISPPDAHQRPTYVKVHRDHLSTETLAYYGLPWEFDRVSFARCASLLPW</sequence>
<proteinExistence type="predicted"/>
<feature type="region of interest" description="Disordered" evidence="1">
    <location>
        <begin position="180"/>
        <end position="203"/>
    </location>
</feature>
<dbReference type="InterPro" id="IPR039327">
    <property type="entry name" value="CON7-like"/>
</dbReference>
<reference evidence="3 4" key="1">
    <citation type="journal article" date="2021" name="Nat. Commun.">
        <title>Genetic determinants of endophytism in the Arabidopsis root mycobiome.</title>
        <authorList>
            <person name="Mesny F."/>
            <person name="Miyauchi S."/>
            <person name="Thiergart T."/>
            <person name="Pickel B."/>
            <person name="Atanasova L."/>
            <person name="Karlsson M."/>
            <person name="Huettel B."/>
            <person name="Barry K.W."/>
            <person name="Haridas S."/>
            <person name="Chen C."/>
            <person name="Bauer D."/>
            <person name="Andreopoulos W."/>
            <person name="Pangilinan J."/>
            <person name="LaButti K."/>
            <person name="Riley R."/>
            <person name="Lipzen A."/>
            <person name="Clum A."/>
            <person name="Drula E."/>
            <person name="Henrissat B."/>
            <person name="Kohler A."/>
            <person name="Grigoriev I.V."/>
            <person name="Martin F.M."/>
            <person name="Hacquard S."/>
        </authorList>
    </citation>
    <scope>NUCLEOTIDE SEQUENCE [LARGE SCALE GENOMIC DNA]</scope>
    <source>
        <strain evidence="3 4">MPI-SDFR-AT-0080</strain>
    </source>
</reference>